<dbReference type="AlphaFoldDB" id="A0A7T6XGM8"/>
<accession>A0A7T6XGM8</accession>
<dbReference type="Proteomes" id="UP000595662">
    <property type="component" value="Chromosome 1"/>
</dbReference>
<name>A0A7T6XGM8_PENDI</name>
<evidence type="ECO:0000313" key="1">
    <source>
        <dbReference type="EMBL" id="QQK40751.1"/>
    </source>
</evidence>
<organism evidence="1 2">
    <name type="scientific">Penicillium digitatum</name>
    <name type="common">Green mold</name>
    <dbReference type="NCBI Taxonomy" id="36651"/>
    <lineage>
        <taxon>Eukaryota</taxon>
        <taxon>Fungi</taxon>
        <taxon>Dikarya</taxon>
        <taxon>Ascomycota</taxon>
        <taxon>Pezizomycotina</taxon>
        <taxon>Eurotiomycetes</taxon>
        <taxon>Eurotiomycetidae</taxon>
        <taxon>Eurotiales</taxon>
        <taxon>Aspergillaceae</taxon>
        <taxon>Penicillium</taxon>
    </lineage>
</organism>
<proteinExistence type="predicted"/>
<dbReference type="RefSeq" id="XP_065955938.1">
    <property type="nucleotide sequence ID" value="XM_066100538.1"/>
</dbReference>
<sequence>MHELSNVVDIILDTLDTGCADRADQNENGSAPNITKDLHAAPVVSSRVPFTVTPLTDTIHRPSHRARRLLSKLSGEEKKLWKRHRRPNSLFHADDVGSGLGFGTRWVNRIV</sequence>
<dbReference type="GeneID" id="90952522"/>
<reference evidence="1 2" key="1">
    <citation type="submission" date="2020-08" db="EMBL/GenBank/DDBJ databases">
        <title>The completed genome sequence of the pathogenic ascomycete fungus Penicillium digitatum.</title>
        <authorList>
            <person name="Wang M."/>
        </authorList>
    </citation>
    <scope>NUCLEOTIDE SEQUENCE [LARGE SCALE GENOMIC DNA]</scope>
    <source>
        <strain evidence="1 2">PdW03</strain>
    </source>
</reference>
<protein>
    <submittedName>
        <fullName evidence="1">Uncharacterized protein</fullName>
    </submittedName>
</protein>
<dbReference type="EMBL" id="CP060774">
    <property type="protein sequence ID" value="QQK40751.1"/>
    <property type="molecule type" value="Genomic_DNA"/>
</dbReference>
<evidence type="ECO:0000313" key="2">
    <source>
        <dbReference type="Proteomes" id="UP000595662"/>
    </source>
</evidence>
<gene>
    <name evidence="1" type="ORF">Pdw03_3605</name>
</gene>